<gene>
    <name evidence="2" type="ORF">SAMN04488052_11410</name>
</gene>
<dbReference type="PRINTS" id="PR00413">
    <property type="entry name" value="HADHALOGNASE"/>
</dbReference>
<evidence type="ECO:0000313" key="2">
    <source>
        <dbReference type="EMBL" id="SEP17067.1"/>
    </source>
</evidence>
<dbReference type="EMBL" id="FOEG01000014">
    <property type="protein sequence ID" value="SEP17067.1"/>
    <property type="molecule type" value="Genomic_DNA"/>
</dbReference>
<dbReference type="GO" id="GO:0016787">
    <property type="term" value="F:hydrolase activity"/>
    <property type="evidence" value="ECO:0007669"/>
    <property type="project" value="UniProtKB-KW"/>
</dbReference>
<dbReference type="CDD" id="cd02603">
    <property type="entry name" value="HAD_sEH-N_like"/>
    <property type="match status" value="1"/>
</dbReference>
<dbReference type="InterPro" id="IPR006439">
    <property type="entry name" value="HAD-SF_hydro_IA"/>
</dbReference>
<keyword evidence="1" id="KW-0007">Acetylation</keyword>
<dbReference type="NCBIfam" id="TIGR02247">
    <property type="entry name" value="HAD-1A3-hyp"/>
    <property type="match status" value="1"/>
</dbReference>
<dbReference type="RefSeq" id="WP_091646306.1">
    <property type="nucleotide sequence ID" value="NZ_FOEG01000014.1"/>
</dbReference>
<accession>A0A1H8VPD6</accession>
<dbReference type="SFLD" id="SFLDG01129">
    <property type="entry name" value="C1.5:_HAD__Beta-PGM__Phosphata"/>
    <property type="match status" value="1"/>
</dbReference>
<dbReference type="InterPro" id="IPR023198">
    <property type="entry name" value="PGP-like_dom2"/>
</dbReference>
<dbReference type="SUPFAM" id="SSF56784">
    <property type="entry name" value="HAD-like"/>
    <property type="match status" value="1"/>
</dbReference>
<dbReference type="InterPro" id="IPR052898">
    <property type="entry name" value="ACAD10-like"/>
</dbReference>
<proteinExistence type="predicted"/>
<dbReference type="Gene3D" id="3.40.50.1000">
    <property type="entry name" value="HAD superfamily/HAD-like"/>
    <property type="match status" value="1"/>
</dbReference>
<evidence type="ECO:0000256" key="1">
    <source>
        <dbReference type="ARBA" id="ARBA00022990"/>
    </source>
</evidence>
<dbReference type="OrthoDB" id="5865007at2"/>
<dbReference type="InterPro" id="IPR036412">
    <property type="entry name" value="HAD-like_sf"/>
</dbReference>
<dbReference type="NCBIfam" id="TIGR01509">
    <property type="entry name" value="HAD-SF-IA-v3"/>
    <property type="match status" value="1"/>
</dbReference>
<dbReference type="PANTHER" id="PTHR47829:SF1">
    <property type="entry name" value="HAD FAMILY PHOSPHATASE"/>
    <property type="match status" value="1"/>
</dbReference>
<dbReference type="InterPro" id="IPR011945">
    <property type="entry name" value="HAD-SF_ppase_IA/epoxid_hydro_N"/>
</dbReference>
<sequence length="217" mass="24279">MTIKAVFWDFGGVFTTSPFENFRRYEERHGLPRDFLRTINATNPDHNAWARFERSELSLDAFDAAFAEESRAAGHTVPGRDVIALLAGELRPEMVAALARVQQSYRVACITNNVSAGEGRGMQTTAERAAEIEAVMDRFEHVVESSKLGLRKPDPRIYQHTCDLVGVRPEEVVYLDDLGVNLKPARHLGMTTIKVVRPHDALRELGEVLALDLLPQP</sequence>
<dbReference type="SFLD" id="SFLDS00003">
    <property type="entry name" value="Haloacid_Dehalogenase"/>
    <property type="match status" value="1"/>
</dbReference>
<keyword evidence="3" id="KW-1185">Reference proteome</keyword>
<dbReference type="Gene3D" id="1.10.150.240">
    <property type="entry name" value="Putative phosphatase, domain 2"/>
    <property type="match status" value="1"/>
</dbReference>
<dbReference type="PANTHER" id="PTHR47829">
    <property type="entry name" value="HYDROLASE, PUTATIVE (AFU_ORTHOLOGUE AFUA_1G12880)-RELATED"/>
    <property type="match status" value="1"/>
</dbReference>
<name>A0A1H8VPD6_9GAMM</name>
<protein>
    <submittedName>
        <fullName evidence="2">Putative hydrolase of the HAD superfamily</fullName>
    </submittedName>
</protein>
<dbReference type="AlphaFoldDB" id="A0A1H8VPD6"/>
<keyword evidence="2" id="KW-0378">Hydrolase</keyword>
<reference evidence="2 3" key="1">
    <citation type="submission" date="2016-10" db="EMBL/GenBank/DDBJ databases">
        <authorList>
            <person name="de Groot N.N."/>
        </authorList>
    </citation>
    <scope>NUCLEOTIDE SEQUENCE [LARGE SCALE GENOMIC DNA]</scope>
    <source>
        <strain evidence="2 3">CGMCC 1.6291</strain>
    </source>
</reference>
<dbReference type="InterPro" id="IPR023214">
    <property type="entry name" value="HAD_sf"/>
</dbReference>
<dbReference type="Pfam" id="PF00702">
    <property type="entry name" value="Hydrolase"/>
    <property type="match status" value="1"/>
</dbReference>
<evidence type="ECO:0000313" key="3">
    <source>
        <dbReference type="Proteomes" id="UP000199657"/>
    </source>
</evidence>
<dbReference type="STRING" id="406100.SAMN04488052_11410"/>
<dbReference type="Proteomes" id="UP000199657">
    <property type="component" value="Unassembled WGS sequence"/>
</dbReference>
<organism evidence="2 3">
    <name type="scientific">Aquisalimonas asiatica</name>
    <dbReference type="NCBI Taxonomy" id="406100"/>
    <lineage>
        <taxon>Bacteria</taxon>
        <taxon>Pseudomonadati</taxon>
        <taxon>Pseudomonadota</taxon>
        <taxon>Gammaproteobacteria</taxon>
        <taxon>Chromatiales</taxon>
        <taxon>Ectothiorhodospiraceae</taxon>
        <taxon>Aquisalimonas</taxon>
    </lineage>
</organism>